<evidence type="ECO:0000313" key="11">
    <source>
        <dbReference type="Proteomes" id="UP001161017"/>
    </source>
</evidence>
<reference evidence="10" key="1">
    <citation type="journal article" date="2023" name="Genome Biol. Evol.">
        <title>First Whole Genome Sequence and Flow Cytometry Genome Size Data for the Lichen-Forming Fungus Ramalina farinacea (Ascomycota).</title>
        <authorList>
            <person name="Llewellyn T."/>
            <person name="Mian S."/>
            <person name="Hill R."/>
            <person name="Leitch I.J."/>
            <person name="Gaya E."/>
        </authorList>
    </citation>
    <scope>NUCLEOTIDE SEQUENCE</scope>
    <source>
        <strain evidence="10">LIQ254RAFAR</strain>
    </source>
</reference>
<keyword evidence="9" id="KW-0472">Membrane</keyword>
<evidence type="ECO:0000256" key="5">
    <source>
        <dbReference type="ARBA" id="ARBA00022692"/>
    </source>
</evidence>
<evidence type="ECO:0000313" key="10">
    <source>
        <dbReference type="EMBL" id="MDI1491794.1"/>
    </source>
</evidence>
<evidence type="ECO:0000256" key="6">
    <source>
        <dbReference type="ARBA" id="ARBA00022787"/>
    </source>
</evidence>
<keyword evidence="5" id="KW-0812">Transmembrane</keyword>
<evidence type="ECO:0000256" key="8">
    <source>
        <dbReference type="ARBA" id="ARBA00023128"/>
    </source>
</evidence>
<protein>
    <submittedName>
        <fullName evidence="10">Translocase of outer mitochondrial membrane</fullName>
    </submittedName>
</protein>
<gene>
    <name evidence="10" type="primary">TOM40</name>
    <name evidence="10" type="ORF">OHK93_003005</name>
</gene>
<keyword evidence="8" id="KW-0496">Mitochondrion</keyword>
<comment type="caution">
    <text evidence="10">The sequence shown here is derived from an EMBL/GenBank/DDBJ whole genome shotgun (WGS) entry which is preliminary data.</text>
</comment>
<evidence type="ECO:0000256" key="4">
    <source>
        <dbReference type="ARBA" id="ARBA00022452"/>
    </source>
</evidence>
<evidence type="ECO:0000256" key="2">
    <source>
        <dbReference type="ARBA" id="ARBA00010510"/>
    </source>
</evidence>
<dbReference type="Gene3D" id="2.40.160.10">
    <property type="entry name" value="Porin"/>
    <property type="match status" value="1"/>
</dbReference>
<dbReference type="AlphaFoldDB" id="A0AA43QUH0"/>
<dbReference type="EMBL" id="JAPUFD010000015">
    <property type="protein sequence ID" value="MDI1491794.1"/>
    <property type="molecule type" value="Genomic_DNA"/>
</dbReference>
<comment type="similarity">
    <text evidence="2">Belongs to the Tom40 family.</text>
</comment>
<keyword evidence="11" id="KW-1185">Reference proteome</keyword>
<dbReference type="InterPro" id="IPR027246">
    <property type="entry name" value="Porin_Euk/Tom40"/>
</dbReference>
<dbReference type="GO" id="GO:0005741">
    <property type="term" value="C:mitochondrial outer membrane"/>
    <property type="evidence" value="ECO:0007669"/>
    <property type="project" value="UniProtKB-SubCell"/>
</dbReference>
<proteinExistence type="inferred from homology"/>
<evidence type="ECO:0000256" key="3">
    <source>
        <dbReference type="ARBA" id="ARBA00022448"/>
    </source>
</evidence>
<dbReference type="PANTHER" id="PTHR10802">
    <property type="entry name" value="MITOCHONDRIAL IMPORT RECEPTOR SUBUNIT TOM40"/>
    <property type="match status" value="1"/>
</dbReference>
<keyword evidence="3" id="KW-0813">Transport</keyword>
<accession>A0AA43QUH0</accession>
<comment type="subcellular location">
    <subcellularLocation>
        <location evidence="1">Mitochondrion outer membrane</location>
        <topology evidence="1">Multi-pass membrane protein</topology>
    </subcellularLocation>
</comment>
<dbReference type="GO" id="GO:0030150">
    <property type="term" value="P:protein import into mitochondrial matrix"/>
    <property type="evidence" value="ECO:0007669"/>
    <property type="project" value="InterPro"/>
</dbReference>
<keyword evidence="7" id="KW-0653">Protein transport</keyword>
<dbReference type="GO" id="GO:0008320">
    <property type="term" value="F:protein transmembrane transporter activity"/>
    <property type="evidence" value="ECO:0007669"/>
    <property type="project" value="InterPro"/>
</dbReference>
<dbReference type="CDD" id="cd07305">
    <property type="entry name" value="Porin3_Tom40"/>
    <property type="match status" value="1"/>
</dbReference>
<organism evidence="10 11">
    <name type="scientific">Ramalina farinacea</name>
    <dbReference type="NCBI Taxonomy" id="258253"/>
    <lineage>
        <taxon>Eukaryota</taxon>
        <taxon>Fungi</taxon>
        <taxon>Dikarya</taxon>
        <taxon>Ascomycota</taxon>
        <taxon>Pezizomycotina</taxon>
        <taxon>Lecanoromycetes</taxon>
        <taxon>OSLEUM clade</taxon>
        <taxon>Lecanoromycetidae</taxon>
        <taxon>Lecanorales</taxon>
        <taxon>Lecanorineae</taxon>
        <taxon>Ramalinaceae</taxon>
        <taxon>Ramalina</taxon>
    </lineage>
</organism>
<dbReference type="InterPro" id="IPR023614">
    <property type="entry name" value="Porin_dom_sf"/>
</dbReference>
<dbReference type="Proteomes" id="UP001161017">
    <property type="component" value="Unassembled WGS sequence"/>
</dbReference>
<evidence type="ECO:0000256" key="9">
    <source>
        <dbReference type="ARBA" id="ARBA00023136"/>
    </source>
</evidence>
<keyword evidence="4" id="KW-1134">Transmembrane beta strand</keyword>
<dbReference type="Pfam" id="PF01459">
    <property type="entry name" value="Porin_3"/>
    <property type="match status" value="1"/>
</dbReference>
<evidence type="ECO:0000256" key="1">
    <source>
        <dbReference type="ARBA" id="ARBA00004374"/>
    </source>
</evidence>
<name>A0AA43QUH0_9LECA</name>
<evidence type="ECO:0000256" key="7">
    <source>
        <dbReference type="ARBA" id="ARBA00022927"/>
    </source>
</evidence>
<keyword evidence="6" id="KW-1000">Mitochondrion outer membrane</keyword>
<sequence>MTLEEKSLPSALRDNGLVNALRDTYTTFTQRREALGLSNPGTVERLKKEVDTDVFLTKYMFTGLKADLTKPFSLSPLFQYSHAFAMGSQQMPPYGFSAMFGPKGIFMQGNIDNEGQLTATLNYQLSKSLVTKTSASISPGQQSMFQLDADYSGKDFSASIKSINPSVLDGGLNGLLVGSYLQSVTPGLALGVEAAWQRLTLGQGPETILSYCAKYKGQDWIGTAQLTGQGLLSTSYWRRLTDKVDAGVDLNLHFAPGMGGGGLMGGGLRKEGSTTLGAKYDFKLSTFRAQLDSTGKVSCLLEKRLIMPMQLSFAAELDHAKSSAKVGMAVSIEFQSEQLAREGNGEGPAEVPF</sequence>
<dbReference type="InterPro" id="IPR037930">
    <property type="entry name" value="Tom40"/>
</dbReference>